<dbReference type="PROSITE" id="PS51273">
    <property type="entry name" value="GATASE_TYPE_1"/>
    <property type="match status" value="1"/>
</dbReference>
<dbReference type="CDD" id="cd01741">
    <property type="entry name" value="GATase1_1"/>
    <property type="match status" value="1"/>
</dbReference>
<dbReference type="PANTHER" id="PTHR42695">
    <property type="entry name" value="GLUTAMINE AMIDOTRANSFERASE YLR126C-RELATED"/>
    <property type="match status" value="1"/>
</dbReference>
<dbReference type="InterPro" id="IPR044992">
    <property type="entry name" value="ChyE-like"/>
</dbReference>
<dbReference type="PANTHER" id="PTHR42695:SF5">
    <property type="entry name" value="GLUTAMINE AMIDOTRANSFERASE YLR126C-RELATED"/>
    <property type="match status" value="1"/>
</dbReference>
<protein>
    <submittedName>
        <fullName evidence="2">Type 1 glutamine amidotransferase</fullName>
    </submittedName>
</protein>
<keyword evidence="2" id="KW-0315">Glutamine amidotransferase</keyword>
<name>A0AB39KY69_9CAUL</name>
<dbReference type="GO" id="GO:0005829">
    <property type="term" value="C:cytosol"/>
    <property type="evidence" value="ECO:0007669"/>
    <property type="project" value="TreeGrafter"/>
</dbReference>
<organism evidence="2">
    <name type="scientific">Caulobacter sp. 73W</name>
    <dbReference type="NCBI Taxonomy" id="3161137"/>
    <lineage>
        <taxon>Bacteria</taxon>
        <taxon>Pseudomonadati</taxon>
        <taxon>Pseudomonadota</taxon>
        <taxon>Alphaproteobacteria</taxon>
        <taxon>Caulobacterales</taxon>
        <taxon>Caulobacteraceae</taxon>
        <taxon>Caulobacter</taxon>
    </lineage>
</organism>
<dbReference type="RefSeq" id="WP_369061938.1">
    <property type="nucleotide sequence ID" value="NZ_CP158375.1"/>
</dbReference>
<dbReference type="SUPFAM" id="SSF52317">
    <property type="entry name" value="Class I glutamine amidotransferase-like"/>
    <property type="match status" value="1"/>
</dbReference>
<gene>
    <name evidence="2" type="ORF">ABOZ73_07275</name>
</gene>
<reference evidence="2" key="1">
    <citation type="submission" date="2024-06" db="EMBL/GenBank/DDBJ databases">
        <title>Caulobacter inopinatus, sp. nov.</title>
        <authorList>
            <person name="Donachie S.P."/>
        </authorList>
    </citation>
    <scope>NUCLEOTIDE SEQUENCE</scope>
    <source>
        <strain evidence="2">73W</strain>
    </source>
</reference>
<dbReference type="EMBL" id="CP158375">
    <property type="protein sequence ID" value="XDO98209.1"/>
    <property type="molecule type" value="Genomic_DNA"/>
</dbReference>
<dbReference type="AlphaFoldDB" id="A0AB39KY69"/>
<dbReference type="Gene3D" id="3.40.50.880">
    <property type="match status" value="1"/>
</dbReference>
<evidence type="ECO:0000313" key="2">
    <source>
        <dbReference type="EMBL" id="XDO98209.1"/>
    </source>
</evidence>
<dbReference type="InterPro" id="IPR017926">
    <property type="entry name" value="GATASE"/>
</dbReference>
<accession>A0AB39KY69</accession>
<feature type="domain" description="Glutamine amidotransferase" evidence="1">
    <location>
        <begin position="50"/>
        <end position="184"/>
    </location>
</feature>
<evidence type="ECO:0000259" key="1">
    <source>
        <dbReference type="Pfam" id="PF00117"/>
    </source>
</evidence>
<dbReference type="InterPro" id="IPR029062">
    <property type="entry name" value="Class_I_gatase-like"/>
</dbReference>
<sequence>MKLGILETGAPPEALVDRFGGYGEMMRRMLGPAFPTTVYDVRSGQLPSDGAECDGWLITGSAAGVYDPDPWIGDLTTFLREASGAAPMVGICFGHQVMAQAFGGEVVKSPKGWGVGLHTYEVERAYPWMDSTASISLSVSHQDQVVSLPPGAEVVASSAFTPLAVLAYPDRRALSLQAHPEFDADYTRALIASRRGSRIDEDFADAAIGSLAGEDDRQRVAVWLRRFLTSV</sequence>
<proteinExistence type="predicted"/>
<dbReference type="Pfam" id="PF00117">
    <property type="entry name" value="GATase"/>
    <property type="match status" value="1"/>
</dbReference>